<comment type="pathway">
    <text evidence="3">Amino-sugar metabolism; N-acetylmuramate degradation.</text>
</comment>
<dbReference type="Gene3D" id="3.40.50.10490">
    <property type="entry name" value="Glucose-6-phosphate isomerase like protein, domain 1"/>
    <property type="match status" value="1"/>
</dbReference>
<dbReference type="Gene3D" id="1.10.8.1080">
    <property type="match status" value="1"/>
</dbReference>
<dbReference type="NCBIfam" id="NF003915">
    <property type="entry name" value="PRK05441.1"/>
    <property type="match status" value="1"/>
</dbReference>
<dbReference type="SUPFAM" id="SSF53697">
    <property type="entry name" value="SIS domain"/>
    <property type="match status" value="1"/>
</dbReference>
<dbReference type="Proteomes" id="UP000008631">
    <property type="component" value="Chromosome"/>
</dbReference>
<dbReference type="FunFam" id="3.40.50.10490:FF:000014">
    <property type="entry name" value="N-acetylmuramic acid 6-phosphate etherase"/>
    <property type="match status" value="1"/>
</dbReference>
<dbReference type="InterPro" id="IPR005488">
    <property type="entry name" value="Etherase_MurQ"/>
</dbReference>
<dbReference type="InterPro" id="IPR040190">
    <property type="entry name" value="MURQ/GCKR"/>
</dbReference>
<dbReference type="OrthoDB" id="9813395at2"/>
<evidence type="ECO:0000256" key="2">
    <source>
        <dbReference type="ARBA" id="ARBA00023277"/>
    </source>
</evidence>
<accession>E8R0I6</accession>
<reference evidence="5 6" key="2">
    <citation type="journal article" date="2011" name="Stand. Genomic Sci.">
        <title>Complete genome sequence of Isosphaera pallida type strain (IS1B).</title>
        <authorList>
            <consortium name="US DOE Joint Genome Institute (JGI-PGF)"/>
            <person name="Goker M."/>
            <person name="Cleland D."/>
            <person name="Saunders E."/>
            <person name="Lapidus A."/>
            <person name="Nolan M."/>
            <person name="Lucas S."/>
            <person name="Hammon N."/>
            <person name="Deshpande S."/>
            <person name="Cheng J.F."/>
            <person name="Tapia R."/>
            <person name="Han C."/>
            <person name="Goodwin L."/>
            <person name="Pitluck S."/>
            <person name="Liolios K."/>
            <person name="Pagani I."/>
            <person name="Ivanova N."/>
            <person name="Mavromatis K."/>
            <person name="Pati A."/>
            <person name="Chen A."/>
            <person name="Palaniappan K."/>
            <person name="Land M."/>
            <person name="Hauser L."/>
            <person name="Chang Y.J."/>
            <person name="Jeffries C.D."/>
            <person name="Detter J.C."/>
            <person name="Beck B."/>
            <person name="Woyke T."/>
            <person name="Bristow J."/>
            <person name="Eisen J.A."/>
            <person name="Markowitz V."/>
            <person name="Hugenholtz P."/>
            <person name="Kyrpides N.C."/>
            <person name="Klenk H.P."/>
        </authorList>
    </citation>
    <scope>NUCLEOTIDE SEQUENCE [LARGE SCALE GENOMIC DNA]</scope>
    <source>
        <strain evidence="6">ATCC 43644 / DSM 9630 / IS1B</strain>
    </source>
</reference>
<organism evidence="5 6">
    <name type="scientific">Isosphaera pallida (strain ATCC 43644 / DSM 9630 / IS1B)</name>
    <dbReference type="NCBI Taxonomy" id="575540"/>
    <lineage>
        <taxon>Bacteria</taxon>
        <taxon>Pseudomonadati</taxon>
        <taxon>Planctomycetota</taxon>
        <taxon>Planctomycetia</taxon>
        <taxon>Isosphaerales</taxon>
        <taxon>Isosphaeraceae</taxon>
        <taxon>Isosphaera</taxon>
    </lineage>
</organism>
<dbReference type="GO" id="GO:0097173">
    <property type="term" value="P:N-acetylmuramic acid catabolic process"/>
    <property type="evidence" value="ECO:0007669"/>
    <property type="project" value="UniProtKB-UniPathway"/>
</dbReference>
<dbReference type="HOGENOM" id="CLU_049049_1_1_0"/>
<dbReference type="FunCoup" id="E8R0I6">
    <property type="interactions" value="88"/>
</dbReference>
<protein>
    <recommendedName>
        <fullName evidence="3">N-acetylmuramic acid 6-phosphate etherase</fullName>
        <shortName evidence="3">MurNAc-6-P etherase</shortName>
        <ecNumber evidence="3">4.2.1.126</ecNumber>
    </recommendedName>
    <alternativeName>
        <fullName evidence="3">N-acetylmuramic acid 6-phosphate hydrolase</fullName>
    </alternativeName>
    <alternativeName>
        <fullName evidence="3">N-acetylmuramic acid 6-phosphate lyase</fullName>
    </alternativeName>
</protein>
<dbReference type="EC" id="4.2.1.126" evidence="3"/>
<evidence type="ECO:0000259" key="4">
    <source>
        <dbReference type="PROSITE" id="PS51464"/>
    </source>
</evidence>
<name>E8R0I6_ISOPI</name>
<dbReference type="PROSITE" id="PS51464">
    <property type="entry name" value="SIS"/>
    <property type="match status" value="1"/>
</dbReference>
<feature type="active site" evidence="3">
    <location>
        <position position="115"/>
    </location>
</feature>
<feature type="active site" description="Proton donor" evidence="3">
    <location>
        <position position="84"/>
    </location>
</feature>
<dbReference type="AlphaFoldDB" id="E8R0I6"/>
<dbReference type="PANTHER" id="PTHR10088">
    <property type="entry name" value="GLUCOKINASE REGULATORY PROTEIN"/>
    <property type="match status" value="1"/>
</dbReference>
<dbReference type="PROSITE" id="PS01272">
    <property type="entry name" value="GCKR"/>
    <property type="match status" value="1"/>
</dbReference>
<dbReference type="GO" id="GO:0009254">
    <property type="term" value="P:peptidoglycan turnover"/>
    <property type="evidence" value="ECO:0007669"/>
    <property type="project" value="TreeGrafter"/>
</dbReference>
<dbReference type="RefSeq" id="WP_013565606.1">
    <property type="nucleotide sequence ID" value="NC_014962.1"/>
</dbReference>
<dbReference type="EMBL" id="CP002353">
    <property type="protein sequence ID" value="ADV63318.1"/>
    <property type="molecule type" value="Genomic_DNA"/>
</dbReference>
<dbReference type="InterPro" id="IPR001347">
    <property type="entry name" value="SIS_dom"/>
</dbReference>
<evidence type="ECO:0000313" key="6">
    <source>
        <dbReference type="Proteomes" id="UP000008631"/>
    </source>
</evidence>
<keyword evidence="1 3" id="KW-0456">Lyase</keyword>
<proteinExistence type="inferred from homology"/>
<comment type="miscellaneous">
    <text evidence="3">A lyase-type mechanism (elimination/hydration) is suggested for the cleavage of the lactyl ether bond of MurNAc 6-phosphate, with the formation of an alpha,beta-unsaturated aldehyde intermediate with (E)-stereochemistry, followed by the syn addition of water to give product.</text>
</comment>
<dbReference type="InParanoid" id="E8R0I6"/>
<keyword evidence="6" id="KW-1185">Reference proteome</keyword>
<dbReference type="UniPathway" id="UPA00342"/>
<sequence>MAFEDGLTTEARNPLSETIDQLDARGIVALMNAEDHKTVQAVAERIDELARVVELVADRFRRGGRLFYVGAGTSGRLGVLDASECPPTFSTPPEWVVGIIAGGREALTRAIEGAEDDAQRGGDDLEAHGVGPLDVVVGIATSGRTPYVLGAVARAKALGATTVGIACNQPSLLGQAVDHEIALIVGPEVIAGSTRLKAGTATKMALNIITTGSLVLIGKTYGNRMVDLTTSNEKLRIRARRIIRELTGVDDDRARVLLEEAGGHLKTALVMELLGVGAYEARAALNQHQGRIADILSKRAPSTETPPLGEPRS</sequence>
<comment type="catalytic activity">
    <reaction evidence="3">
        <text>N-acetyl-D-muramate 6-phosphate + H2O = N-acetyl-D-glucosamine 6-phosphate + (R)-lactate</text>
        <dbReference type="Rhea" id="RHEA:26410"/>
        <dbReference type="ChEBI" id="CHEBI:15377"/>
        <dbReference type="ChEBI" id="CHEBI:16004"/>
        <dbReference type="ChEBI" id="CHEBI:57513"/>
        <dbReference type="ChEBI" id="CHEBI:58722"/>
        <dbReference type="EC" id="4.2.1.126"/>
    </reaction>
</comment>
<evidence type="ECO:0000256" key="1">
    <source>
        <dbReference type="ARBA" id="ARBA00023239"/>
    </source>
</evidence>
<dbReference type="CDD" id="cd05007">
    <property type="entry name" value="SIS_Etherase"/>
    <property type="match status" value="1"/>
</dbReference>
<dbReference type="PANTHER" id="PTHR10088:SF4">
    <property type="entry name" value="GLUCOKINASE REGULATORY PROTEIN"/>
    <property type="match status" value="1"/>
</dbReference>
<feature type="domain" description="SIS" evidence="4">
    <location>
        <begin position="56"/>
        <end position="219"/>
    </location>
</feature>
<evidence type="ECO:0000313" key="5">
    <source>
        <dbReference type="EMBL" id="ADV63318.1"/>
    </source>
</evidence>
<dbReference type="NCBIfam" id="NF009222">
    <property type="entry name" value="PRK12570.1"/>
    <property type="match status" value="1"/>
</dbReference>
<reference key="1">
    <citation type="submission" date="2010-11" db="EMBL/GenBank/DDBJ databases">
        <title>The complete sequence of chromosome of Isophaera pallida ATCC 43644.</title>
        <authorList>
            <consortium name="US DOE Joint Genome Institute (JGI-PGF)"/>
            <person name="Lucas S."/>
            <person name="Copeland A."/>
            <person name="Lapidus A."/>
            <person name="Bruce D."/>
            <person name="Goodwin L."/>
            <person name="Pitluck S."/>
            <person name="Kyrpides N."/>
            <person name="Mavromatis K."/>
            <person name="Pagani I."/>
            <person name="Ivanova N."/>
            <person name="Saunders E."/>
            <person name="Brettin T."/>
            <person name="Detter J.C."/>
            <person name="Han C."/>
            <person name="Tapia R."/>
            <person name="Land M."/>
            <person name="Hauser L."/>
            <person name="Markowitz V."/>
            <person name="Cheng J.-F."/>
            <person name="Hugenholtz P."/>
            <person name="Woyke T."/>
            <person name="Wu D."/>
            <person name="Eisen J.A."/>
        </authorList>
    </citation>
    <scope>NUCLEOTIDE SEQUENCE</scope>
    <source>
        <strain>ATCC 43644</strain>
    </source>
</reference>
<dbReference type="NCBIfam" id="TIGR00274">
    <property type="entry name" value="N-acetylmuramic acid 6-phosphate etherase"/>
    <property type="match status" value="1"/>
</dbReference>
<dbReference type="GO" id="GO:0046348">
    <property type="term" value="P:amino sugar catabolic process"/>
    <property type="evidence" value="ECO:0007669"/>
    <property type="project" value="InterPro"/>
</dbReference>
<comment type="subunit">
    <text evidence="3">Homodimer.</text>
</comment>
<dbReference type="GO" id="GO:0016835">
    <property type="term" value="F:carbon-oxygen lyase activity"/>
    <property type="evidence" value="ECO:0007669"/>
    <property type="project" value="UniProtKB-UniRule"/>
</dbReference>
<dbReference type="Pfam" id="PF22645">
    <property type="entry name" value="GKRP_SIS_N"/>
    <property type="match status" value="1"/>
</dbReference>
<dbReference type="GO" id="GO:0016803">
    <property type="term" value="F:ether hydrolase activity"/>
    <property type="evidence" value="ECO:0007669"/>
    <property type="project" value="TreeGrafter"/>
</dbReference>
<evidence type="ECO:0000256" key="3">
    <source>
        <dbReference type="HAMAP-Rule" id="MF_00068"/>
    </source>
</evidence>
<dbReference type="eggNOG" id="COG2103">
    <property type="taxonomic scope" value="Bacteria"/>
</dbReference>
<comment type="function">
    <text evidence="3">Specifically catalyzes the cleavage of the D-lactyl ether substituent of MurNAc 6-phosphate, producing GlcNAc 6-phosphate and D-lactate.</text>
</comment>
<dbReference type="InterPro" id="IPR046348">
    <property type="entry name" value="SIS_dom_sf"/>
</dbReference>
<gene>
    <name evidence="3" type="primary">murQ</name>
    <name evidence="5" type="ordered locus">Isop_2752</name>
</gene>
<dbReference type="GO" id="GO:0097367">
    <property type="term" value="F:carbohydrate derivative binding"/>
    <property type="evidence" value="ECO:0007669"/>
    <property type="project" value="InterPro"/>
</dbReference>
<keyword evidence="2 3" id="KW-0119">Carbohydrate metabolism</keyword>
<dbReference type="KEGG" id="ipa:Isop_2752"/>
<dbReference type="HAMAP" id="MF_00068">
    <property type="entry name" value="MurQ"/>
    <property type="match status" value="1"/>
</dbReference>
<comment type="similarity">
    <text evidence="3">Belongs to the GCKR-like family. MurNAc-6-P etherase subfamily.</text>
</comment>
<dbReference type="STRING" id="575540.Isop_2752"/>
<dbReference type="InterPro" id="IPR005486">
    <property type="entry name" value="Glucokinase_regulatory_CS"/>
</dbReference>